<gene>
    <name evidence="2" type="ORF">C1J01_41465</name>
</gene>
<dbReference type="Proteomes" id="UP000249304">
    <property type="component" value="Unassembled WGS sequence"/>
</dbReference>
<dbReference type="EMBL" id="POUD01000309">
    <property type="protein sequence ID" value="PZG07101.1"/>
    <property type="molecule type" value="Genomic_DNA"/>
</dbReference>
<dbReference type="AlphaFoldDB" id="A0A2W2D9X4"/>
<evidence type="ECO:0000256" key="1">
    <source>
        <dbReference type="SAM" id="Phobius"/>
    </source>
</evidence>
<dbReference type="OrthoDB" id="4334501at2"/>
<feature type="transmembrane region" description="Helical" evidence="1">
    <location>
        <begin position="29"/>
        <end position="48"/>
    </location>
</feature>
<protein>
    <submittedName>
        <fullName evidence="2">Uncharacterized protein</fullName>
    </submittedName>
</protein>
<keyword evidence="1" id="KW-0812">Transmembrane</keyword>
<organism evidence="2 3">
    <name type="scientific">Nonomuraea aridisoli</name>
    <dbReference type="NCBI Taxonomy" id="2070368"/>
    <lineage>
        <taxon>Bacteria</taxon>
        <taxon>Bacillati</taxon>
        <taxon>Actinomycetota</taxon>
        <taxon>Actinomycetes</taxon>
        <taxon>Streptosporangiales</taxon>
        <taxon>Streptosporangiaceae</taxon>
        <taxon>Nonomuraea</taxon>
    </lineage>
</organism>
<reference evidence="2 3" key="1">
    <citation type="submission" date="2018-01" db="EMBL/GenBank/DDBJ databases">
        <title>Draft genome sequence of Nonomuraea sp. KC333.</title>
        <authorList>
            <person name="Sahin N."/>
            <person name="Saygin H."/>
            <person name="Ay H."/>
        </authorList>
    </citation>
    <scope>NUCLEOTIDE SEQUENCE [LARGE SCALE GENOMIC DNA]</scope>
    <source>
        <strain evidence="2 3">KC333</strain>
    </source>
</reference>
<name>A0A2W2D9X4_9ACTN</name>
<keyword evidence="1" id="KW-1133">Transmembrane helix</keyword>
<keyword evidence="1" id="KW-0472">Membrane</keyword>
<sequence>MQEKKDHEPVFVRSKWGTNRYVYNPRNPVGAALIVGSLLLFAGLMYYLHDSTNWGRGELRDAVHGAARALEAKPQRVGFLDDYESMIRQAIDETSEGPTPAGRSISVRVNRDDPQTTDTFEISAEDVADYVVSARVHRLFAMAAPSQGLSRPTCSHPPHCTSTLWGRRPGVSRHL</sequence>
<accession>A0A2W2D9X4</accession>
<keyword evidence="3" id="KW-1185">Reference proteome</keyword>
<evidence type="ECO:0000313" key="2">
    <source>
        <dbReference type="EMBL" id="PZG07101.1"/>
    </source>
</evidence>
<dbReference type="RefSeq" id="WP_111184540.1">
    <property type="nucleotide sequence ID" value="NZ_POUD01000309.1"/>
</dbReference>
<comment type="caution">
    <text evidence="2">The sequence shown here is derived from an EMBL/GenBank/DDBJ whole genome shotgun (WGS) entry which is preliminary data.</text>
</comment>
<evidence type="ECO:0000313" key="3">
    <source>
        <dbReference type="Proteomes" id="UP000249304"/>
    </source>
</evidence>
<proteinExistence type="predicted"/>